<evidence type="ECO:0000313" key="16">
    <source>
        <dbReference type="Proteomes" id="UP000243052"/>
    </source>
</evidence>
<evidence type="ECO:0000256" key="5">
    <source>
        <dbReference type="ARBA" id="ARBA00022502"/>
    </source>
</evidence>
<feature type="chain" id="PRO_5007066980" description="GPI mannosyltransferase 1" evidence="14">
    <location>
        <begin position="18"/>
        <end position="397"/>
    </location>
</feature>
<feature type="transmembrane region" description="Helical" evidence="13">
    <location>
        <begin position="257"/>
        <end position="277"/>
    </location>
</feature>
<feature type="transmembrane region" description="Helical" evidence="13">
    <location>
        <begin position="79"/>
        <end position="102"/>
    </location>
</feature>
<evidence type="ECO:0000256" key="4">
    <source>
        <dbReference type="ARBA" id="ARBA00013797"/>
    </source>
</evidence>
<keyword evidence="7 13" id="KW-0808">Transferase</keyword>
<reference evidence="15 16" key="1">
    <citation type="submission" date="2016-01" db="EMBL/GenBank/DDBJ databases">
        <title>Genome sequence of the yeast Holleya sinecauda.</title>
        <authorList>
            <person name="Dietrich F.S."/>
        </authorList>
    </citation>
    <scope>NUCLEOTIDE SEQUENCE [LARGE SCALE GENOMIC DNA]</scope>
    <source>
        <strain evidence="15 16">ATCC 58844</strain>
    </source>
</reference>
<dbReference type="Proteomes" id="UP000243052">
    <property type="component" value="Chromosome viii"/>
</dbReference>
<dbReference type="GO" id="GO:0006506">
    <property type="term" value="P:GPI anchor biosynthetic process"/>
    <property type="evidence" value="ECO:0007669"/>
    <property type="project" value="UniProtKB-UniPathway"/>
</dbReference>
<comment type="subcellular location">
    <subcellularLocation>
        <location evidence="1 13">Endoplasmic reticulum membrane</location>
        <topology evidence="1 13">Multi-pass membrane protein</topology>
    </subcellularLocation>
</comment>
<dbReference type="GeneID" id="28726128"/>
<dbReference type="GO" id="GO:0004376">
    <property type="term" value="F:GPI mannosyltransferase activity"/>
    <property type="evidence" value="ECO:0007669"/>
    <property type="project" value="InterPro"/>
</dbReference>
<evidence type="ECO:0000256" key="10">
    <source>
        <dbReference type="ARBA" id="ARBA00022989"/>
    </source>
</evidence>
<keyword evidence="16" id="KW-1185">Reference proteome</keyword>
<keyword evidence="14" id="KW-0732">Signal</keyword>
<dbReference type="AlphaFoldDB" id="A0A0X8HWK4"/>
<feature type="transmembrane region" description="Helical" evidence="13">
    <location>
        <begin position="159"/>
        <end position="181"/>
    </location>
</feature>
<comment type="similarity">
    <text evidence="3 13">Belongs to the PIGM family.</text>
</comment>
<keyword evidence="9 13" id="KW-0256">Endoplasmic reticulum</keyword>
<evidence type="ECO:0000256" key="2">
    <source>
        <dbReference type="ARBA" id="ARBA00004687"/>
    </source>
</evidence>
<feature type="transmembrane region" description="Helical" evidence="13">
    <location>
        <begin position="187"/>
        <end position="211"/>
    </location>
</feature>
<sequence length="397" mass="46447">MAKAIFSLITISFVLRAAFFSYGVYQDSHFSVKYTDIDYYVFHDAARHVFENSSPYARDTYRYTPLLCWLLLPNHWLNWIHFGKLLFVIFDILTGVLILALLKRCTPRTRLILASVWLLNPMVITISTRGNSESLLSFAIMLALFLLEKQQYALAGLAYGLSIHLKIYPIIYSVPISIYVFNTGGKYWLLRLVTMGGLTISVLVSLGLLMYHYYGDEFVQHTYIYHFIRTDHRHNFSVWNILLYLDSSLKERTSIDWAKYAFAPQIIISLSVCYLLWEYTSWENLLNVLFLQTLSFVTYNKVCTSQYFIWYLIFLPFYLKDTMLTWKTGVFMGIIWTGTQALWLYNGYELEFKGQNVFYPGIFFSSIAFFLSNIYLLSIFITDCKKRGALVTLKKNI</sequence>
<comment type="pathway">
    <text evidence="2 13">Glycolipid biosynthesis; glycosylphosphatidylinositol-anchor biosynthesis.</text>
</comment>
<evidence type="ECO:0000313" key="15">
    <source>
        <dbReference type="EMBL" id="AMD22764.1"/>
    </source>
</evidence>
<organism evidence="15 16">
    <name type="scientific">Eremothecium sinecaudum</name>
    <dbReference type="NCBI Taxonomy" id="45286"/>
    <lineage>
        <taxon>Eukaryota</taxon>
        <taxon>Fungi</taxon>
        <taxon>Dikarya</taxon>
        <taxon>Ascomycota</taxon>
        <taxon>Saccharomycotina</taxon>
        <taxon>Saccharomycetes</taxon>
        <taxon>Saccharomycetales</taxon>
        <taxon>Saccharomycetaceae</taxon>
        <taxon>Eremothecium</taxon>
    </lineage>
</organism>
<keyword evidence="6 13" id="KW-0328">Glycosyltransferase</keyword>
<name>A0A0X8HWK4_9SACH</name>
<evidence type="ECO:0000256" key="11">
    <source>
        <dbReference type="ARBA" id="ARBA00023136"/>
    </source>
</evidence>
<dbReference type="EMBL" id="CP014248">
    <property type="protein sequence ID" value="AMD22764.1"/>
    <property type="molecule type" value="Genomic_DNA"/>
</dbReference>
<feature type="transmembrane region" description="Helical" evidence="13">
    <location>
        <begin position="326"/>
        <end position="345"/>
    </location>
</feature>
<feature type="transmembrane region" description="Helical" evidence="13">
    <location>
        <begin position="357"/>
        <end position="377"/>
    </location>
</feature>
<dbReference type="GO" id="GO:0005789">
    <property type="term" value="C:endoplasmic reticulum membrane"/>
    <property type="evidence" value="ECO:0007669"/>
    <property type="project" value="UniProtKB-SubCell"/>
</dbReference>
<proteinExistence type="inferred from homology"/>
<keyword evidence="8 13" id="KW-0812">Transmembrane</keyword>
<dbReference type="RefSeq" id="XP_017989760.1">
    <property type="nucleotide sequence ID" value="XM_018133968.1"/>
</dbReference>
<dbReference type="EC" id="2.4.1.-" evidence="13"/>
<dbReference type="InterPro" id="IPR007704">
    <property type="entry name" value="PIG-M"/>
</dbReference>
<comment type="function">
    <text evidence="12 13">Mannosyltransferase involved in glycosylphosphatidylinositol-anchor biosynthesis. Transfers the first alpha-1,4-mannose to GlcN-acyl-PI during GPI precursor assembly. Required for cell wall integrity.</text>
</comment>
<keyword evidence="5 13" id="KW-0337">GPI-anchor biosynthesis</keyword>
<feature type="signal peptide" evidence="14">
    <location>
        <begin position="1"/>
        <end position="17"/>
    </location>
</feature>
<evidence type="ECO:0000256" key="14">
    <source>
        <dbReference type="SAM" id="SignalP"/>
    </source>
</evidence>
<dbReference type="OrthoDB" id="1741594at2759"/>
<dbReference type="GO" id="GO:1990529">
    <property type="term" value="C:glycosylphosphatidylinositol-mannosyltransferase I complex"/>
    <property type="evidence" value="ECO:0007669"/>
    <property type="project" value="TreeGrafter"/>
</dbReference>
<dbReference type="PANTHER" id="PTHR12886">
    <property type="entry name" value="PIG-M MANNOSYLTRANSFERASE"/>
    <property type="match status" value="1"/>
</dbReference>
<evidence type="ECO:0000256" key="8">
    <source>
        <dbReference type="ARBA" id="ARBA00022692"/>
    </source>
</evidence>
<keyword evidence="10 13" id="KW-1133">Transmembrane helix</keyword>
<feature type="transmembrane region" description="Helical" evidence="13">
    <location>
        <begin position="297"/>
        <end position="319"/>
    </location>
</feature>
<keyword evidence="11 13" id="KW-0472">Membrane</keyword>
<evidence type="ECO:0000256" key="9">
    <source>
        <dbReference type="ARBA" id="ARBA00022824"/>
    </source>
</evidence>
<evidence type="ECO:0000256" key="6">
    <source>
        <dbReference type="ARBA" id="ARBA00022676"/>
    </source>
</evidence>
<evidence type="ECO:0000256" key="3">
    <source>
        <dbReference type="ARBA" id="ARBA00011071"/>
    </source>
</evidence>
<dbReference type="GO" id="GO:0051751">
    <property type="term" value="F:alpha-1,4-mannosyltransferase activity"/>
    <property type="evidence" value="ECO:0007669"/>
    <property type="project" value="InterPro"/>
</dbReference>
<dbReference type="UniPathway" id="UPA00196"/>
<protein>
    <recommendedName>
        <fullName evidence="4 13">GPI mannosyltransferase 1</fullName>
        <ecNumber evidence="13">2.4.1.-</ecNumber>
    </recommendedName>
    <alternativeName>
        <fullName evidence="13">GPI mannosyltransferase I</fullName>
    </alternativeName>
</protein>
<gene>
    <name evidence="15" type="ORF">AW171_hschr84818</name>
</gene>
<dbReference type="PANTHER" id="PTHR12886:SF0">
    <property type="entry name" value="GPI MANNOSYLTRANSFERASE 1"/>
    <property type="match status" value="1"/>
</dbReference>
<dbReference type="STRING" id="45286.A0A0X8HWK4"/>
<dbReference type="Pfam" id="PF05007">
    <property type="entry name" value="Mannosyl_trans"/>
    <property type="match status" value="1"/>
</dbReference>
<evidence type="ECO:0000256" key="13">
    <source>
        <dbReference type="RuleBase" id="RU365064"/>
    </source>
</evidence>
<evidence type="ECO:0000256" key="1">
    <source>
        <dbReference type="ARBA" id="ARBA00004477"/>
    </source>
</evidence>
<evidence type="ECO:0000256" key="7">
    <source>
        <dbReference type="ARBA" id="ARBA00022679"/>
    </source>
</evidence>
<evidence type="ECO:0000256" key="12">
    <source>
        <dbReference type="ARBA" id="ARBA00025399"/>
    </source>
</evidence>
<accession>A0A0X8HWK4</accession>